<proteinExistence type="predicted"/>
<sequence>MARRSSLEKTDVERIDQVSDAPTPLQHTLQNSDGETVTITWKTWFVIFVLSSTFAVPTTAAMMGKLAIQFGAPTASAWFIPAYTTANSIGFLLAGANSDLFATAKGANQFMASLAITRFGGGFAQMAMCNIPELLPNKFRHIGICLSDGFVFLIVIIGPIVGRYAIDVGAWHFVYWAGLIAQFLSLAAIWGFYKPPKHPKGIPWHEAVEGLDYVGTALIVPGICLALVGIINTTYKRSSDVTVVAPMVVGFVLIALFGVWETVSDVPHKLCPPHLFKSHKGREFTAPFIVAFIVTMFYYSVNTIWPTMVNLLLTLPPNVGLVLGAILLMAFGNVLGHWKWTLAGTWFGMVLFGALMGLSVAFTQLGVPQMDLGFSGGLAGMARYAGGSLTQAIYTTILTNTQSTRTAATVPAAAIAAGMSSENAQALLAAFPLGAAAIAKVTGTTAEAIGAASLAFQWSYAHGLKVVALSSLSFGIVGLLCIFYCEDLTSKMTNKIEVFLENDVYAEKNTYH</sequence>
<accession>A0A9P4HGW7</accession>
<keyword evidence="4 6" id="KW-1133">Transmembrane helix</keyword>
<evidence type="ECO:0000256" key="1">
    <source>
        <dbReference type="ARBA" id="ARBA00004141"/>
    </source>
</evidence>
<keyword evidence="5 6" id="KW-0472">Membrane</keyword>
<evidence type="ECO:0000313" key="8">
    <source>
        <dbReference type="Proteomes" id="UP000799777"/>
    </source>
</evidence>
<feature type="transmembrane region" description="Helical" evidence="6">
    <location>
        <begin position="110"/>
        <end position="129"/>
    </location>
</feature>
<dbReference type="GO" id="GO:0022857">
    <property type="term" value="F:transmembrane transporter activity"/>
    <property type="evidence" value="ECO:0007669"/>
    <property type="project" value="InterPro"/>
</dbReference>
<dbReference type="EMBL" id="ML978170">
    <property type="protein sequence ID" value="KAF2032811.1"/>
    <property type="molecule type" value="Genomic_DNA"/>
</dbReference>
<dbReference type="PANTHER" id="PTHR23501:SF195">
    <property type="entry name" value="PEP5"/>
    <property type="match status" value="1"/>
</dbReference>
<keyword evidence="2" id="KW-0813">Transport</keyword>
<dbReference type="InterPro" id="IPR010573">
    <property type="entry name" value="MFS_Str1/Tri12-like"/>
</dbReference>
<comment type="caution">
    <text evidence="7">The sequence shown here is derived from an EMBL/GenBank/DDBJ whole genome shotgun (WGS) entry which is preliminary data.</text>
</comment>
<evidence type="ECO:0000256" key="5">
    <source>
        <dbReference type="ARBA" id="ARBA00023136"/>
    </source>
</evidence>
<reference evidence="7" key="1">
    <citation type="journal article" date="2020" name="Stud. Mycol.">
        <title>101 Dothideomycetes genomes: a test case for predicting lifestyles and emergence of pathogens.</title>
        <authorList>
            <person name="Haridas S."/>
            <person name="Albert R."/>
            <person name="Binder M."/>
            <person name="Bloem J."/>
            <person name="Labutti K."/>
            <person name="Salamov A."/>
            <person name="Andreopoulos B."/>
            <person name="Baker S."/>
            <person name="Barry K."/>
            <person name="Bills G."/>
            <person name="Bluhm B."/>
            <person name="Cannon C."/>
            <person name="Castanera R."/>
            <person name="Culley D."/>
            <person name="Daum C."/>
            <person name="Ezra D."/>
            <person name="Gonzalez J."/>
            <person name="Henrissat B."/>
            <person name="Kuo A."/>
            <person name="Liang C."/>
            <person name="Lipzen A."/>
            <person name="Lutzoni F."/>
            <person name="Magnuson J."/>
            <person name="Mondo S."/>
            <person name="Nolan M."/>
            <person name="Ohm R."/>
            <person name="Pangilinan J."/>
            <person name="Park H.-J."/>
            <person name="Ramirez L."/>
            <person name="Alfaro M."/>
            <person name="Sun H."/>
            <person name="Tritt A."/>
            <person name="Yoshinaga Y."/>
            <person name="Zwiers L.-H."/>
            <person name="Turgeon B."/>
            <person name="Goodwin S."/>
            <person name="Spatafora J."/>
            <person name="Crous P."/>
            <person name="Grigoriev I."/>
        </authorList>
    </citation>
    <scope>NUCLEOTIDE SEQUENCE</scope>
    <source>
        <strain evidence="7">CBS 110217</strain>
    </source>
</reference>
<evidence type="ECO:0000313" key="7">
    <source>
        <dbReference type="EMBL" id="KAF2032811.1"/>
    </source>
</evidence>
<dbReference type="GO" id="GO:0005886">
    <property type="term" value="C:plasma membrane"/>
    <property type="evidence" value="ECO:0007669"/>
    <property type="project" value="TreeGrafter"/>
</dbReference>
<evidence type="ECO:0008006" key="9">
    <source>
        <dbReference type="Google" id="ProtNLM"/>
    </source>
</evidence>
<dbReference type="Gene3D" id="1.20.1250.20">
    <property type="entry name" value="MFS general substrate transporter like domains"/>
    <property type="match status" value="1"/>
</dbReference>
<feature type="transmembrane region" description="Helical" evidence="6">
    <location>
        <begin position="75"/>
        <end position="98"/>
    </location>
</feature>
<comment type="subcellular location">
    <subcellularLocation>
        <location evidence="1">Membrane</location>
        <topology evidence="1">Multi-pass membrane protein</topology>
    </subcellularLocation>
</comment>
<dbReference type="SUPFAM" id="SSF103473">
    <property type="entry name" value="MFS general substrate transporter"/>
    <property type="match status" value="1"/>
</dbReference>
<dbReference type="Proteomes" id="UP000799777">
    <property type="component" value="Unassembled WGS sequence"/>
</dbReference>
<feature type="transmembrane region" description="Helical" evidence="6">
    <location>
        <begin position="345"/>
        <end position="367"/>
    </location>
</feature>
<feature type="transmembrane region" description="Helical" evidence="6">
    <location>
        <begin position="213"/>
        <end position="231"/>
    </location>
</feature>
<dbReference type="PANTHER" id="PTHR23501">
    <property type="entry name" value="MAJOR FACILITATOR SUPERFAMILY"/>
    <property type="match status" value="1"/>
</dbReference>
<dbReference type="OrthoDB" id="4139357at2759"/>
<dbReference type="Pfam" id="PF06609">
    <property type="entry name" value="TRI12"/>
    <property type="match status" value="1"/>
</dbReference>
<feature type="transmembrane region" description="Helical" evidence="6">
    <location>
        <begin position="243"/>
        <end position="263"/>
    </location>
</feature>
<keyword evidence="3 6" id="KW-0812">Transmembrane</keyword>
<feature type="transmembrane region" description="Helical" evidence="6">
    <location>
        <begin position="284"/>
        <end position="301"/>
    </location>
</feature>
<feature type="transmembrane region" description="Helical" evidence="6">
    <location>
        <begin position="141"/>
        <end position="161"/>
    </location>
</feature>
<organism evidence="7 8">
    <name type="scientific">Setomelanomma holmii</name>
    <dbReference type="NCBI Taxonomy" id="210430"/>
    <lineage>
        <taxon>Eukaryota</taxon>
        <taxon>Fungi</taxon>
        <taxon>Dikarya</taxon>
        <taxon>Ascomycota</taxon>
        <taxon>Pezizomycotina</taxon>
        <taxon>Dothideomycetes</taxon>
        <taxon>Pleosporomycetidae</taxon>
        <taxon>Pleosporales</taxon>
        <taxon>Pleosporineae</taxon>
        <taxon>Phaeosphaeriaceae</taxon>
        <taxon>Setomelanomma</taxon>
    </lineage>
</organism>
<evidence type="ECO:0000256" key="2">
    <source>
        <dbReference type="ARBA" id="ARBA00022448"/>
    </source>
</evidence>
<dbReference type="InterPro" id="IPR036259">
    <property type="entry name" value="MFS_trans_sf"/>
</dbReference>
<dbReference type="AlphaFoldDB" id="A0A9P4HGW7"/>
<gene>
    <name evidence="7" type="ORF">EK21DRAFT_98644</name>
</gene>
<feature type="transmembrane region" description="Helical" evidence="6">
    <location>
        <begin position="466"/>
        <end position="485"/>
    </location>
</feature>
<keyword evidence="8" id="KW-1185">Reference proteome</keyword>
<evidence type="ECO:0000256" key="4">
    <source>
        <dbReference type="ARBA" id="ARBA00022989"/>
    </source>
</evidence>
<protein>
    <recommendedName>
        <fullName evidence="9">Major facilitator superfamily (MFS) profile domain-containing protein</fullName>
    </recommendedName>
</protein>
<feature type="transmembrane region" description="Helical" evidence="6">
    <location>
        <begin position="44"/>
        <end position="63"/>
    </location>
</feature>
<feature type="transmembrane region" description="Helical" evidence="6">
    <location>
        <begin position="173"/>
        <end position="193"/>
    </location>
</feature>
<evidence type="ECO:0000256" key="6">
    <source>
        <dbReference type="SAM" id="Phobius"/>
    </source>
</evidence>
<evidence type="ECO:0000256" key="3">
    <source>
        <dbReference type="ARBA" id="ARBA00022692"/>
    </source>
</evidence>
<name>A0A9P4HGW7_9PLEO</name>